<evidence type="ECO:0000256" key="6">
    <source>
        <dbReference type="ARBA" id="ARBA00023242"/>
    </source>
</evidence>
<keyword evidence="4" id="KW-0963">Cytoplasm</keyword>
<dbReference type="GO" id="GO:0005819">
    <property type="term" value="C:spindle"/>
    <property type="evidence" value="ECO:0007669"/>
    <property type="project" value="UniProtKB-SubCell"/>
</dbReference>
<feature type="region of interest" description="Disordered" evidence="7">
    <location>
        <begin position="582"/>
        <end position="698"/>
    </location>
</feature>
<protein>
    <recommendedName>
        <fullName evidence="8">Inner centromere protein ARK-binding domain-containing protein</fullName>
    </recommendedName>
</protein>
<feature type="domain" description="Inner centromere protein ARK-binding" evidence="8">
    <location>
        <begin position="689"/>
        <end position="741"/>
    </location>
</feature>
<reference evidence="10" key="1">
    <citation type="submission" date="2016-05" db="EMBL/GenBank/DDBJ databases">
        <title>Comparative genomics of biotechnologically important yeasts.</title>
        <authorList>
            <consortium name="DOE Joint Genome Institute"/>
            <person name="Riley R."/>
            <person name="Haridas S."/>
            <person name="Wolfe K.H."/>
            <person name="Lopes M.R."/>
            <person name="Hittinger C.T."/>
            <person name="Goker M."/>
            <person name="Salamov A."/>
            <person name="Wisecaver J."/>
            <person name="Long T.M."/>
            <person name="Aerts A.L."/>
            <person name="Barry K."/>
            <person name="Choi C."/>
            <person name="Clum A."/>
            <person name="Coughlan A.Y."/>
            <person name="Deshpande S."/>
            <person name="Douglass A.P."/>
            <person name="Hanson S.J."/>
            <person name="Klenk H.-P."/>
            <person name="Labutti K."/>
            <person name="Lapidus A."/>
            <person name="Lindquist E."/>
            <person name="Lipzen A."/>
            <person name="Meier-Kolthoff J.P."/>
            <person name="Ohm R.A."/>
            <person name="Otillar R.P."/>
            <person name="Pangilinan J."/>
            <person name="Peng Y."/>
            <person name="Rokas A."/>
            <person name="Rosa C.A."/>
            <person name="Scheuner C."/>
            <person name="Sibirny A.A."/>
            <person name="Slot J.C."/>
            <person name="Stielow J.B."/>
            <person name="Sun H."/>
            <person name="Kurtzman C.P."/>
            <person name="Blackwell M."/>
            <person name="Grigoriev I.V."/>
            <person name="Jeffries T.W."/>
        </authorList>
    </citation>
    <scope>NUCLEOTIDE SEQUENCE [LARGE SCALE GENOMIC DNA]</scope>
    <source>
        <strain evidence="10">NRRL Y-17324</strain>
    </source>
</reference>
<evidence type="ECO:0000256" key="5">
    <source>
        <dbReference type="ARBA" id="ARBA00023212"/>
    </source>
</evidence>
<dbReference type="GeneID" id="30980497"/>
<keyword evidence="6" id="KW-0539">Nucleus</keyword>
<feature type="region of interest" description="Disordered" evidence="7">
    <location>
        <begin position="472"/>
        <end position="493"/>
    </location>
</feature>
<keyword evidence="10" id="KW-1185">Reference proteome</keyword>
<sequence>MSSQFWALNATKKRNELVPGTSKWVANELSTVNDVVLTHNEQVFQSLQEKLDHMNAFMRSVLDGTIALDAIRRDPSPSHFSYIHPTTTIPQSSPVKTAPPREPPTSKHTFPKTPSPVKPLPKTSPSIDSSFVPIARTIDPNKNAPPELTKVRSSLDDSFQAISTAIRKSIAGKSAIVDETKKPSPEVSTSKQDSSKKSTSKTPKRSSIFVSLPSREPITITAASKTSSKRLTGVKSRSLRVFERLDIASRRETSTMNKNMVLSPVAIPRSTPLTSLEYKLELLDSKPELPKPEYHDQKKPEIPSNTTMGEEKPKPENSRPASKSNTHPSSLNETKIPVLKKSLSNSSPKRENTPNGLIQSEINLPSYMRTTSSRSNSSSPVSSPPKHTQVKRSPRKSPVKISPTKTRSPAKKTEPEETSNESKLLNRLMAPTSSSAAKSKLQVVGGKVSKPANEIKKLDLSTKNRFLTTTLIPTSTPQFNPQKPPQFTSSKVSSKALVSPIQANKIVDEIESKTPMRLESMLIPSLKKKSMMAERSEAAAQKPKHKITISMNHKIDLKTSNPKGAPEKEQTDFIDAKKKVHKGELTKQSKGNSVALPEVARGNFGKTQESSKRRKIAKESQSSEPISKDILPNDLFKEQKTPGRSISKSQILGKKASRISGARTPFKNKFDTTNELETPGPITPGTLPEIHSDEDDDDNKYKVLKSWGHTPELHKIIMKNRNVDPSSVFGAVPKINIEEIFESQASRMRGKQSPYLSPNEKQRRHEERQYVLEMGYK</sequence>
<feature type="compositionally biased region" description="Low complexity" evidence="7">
    <location>
        <begin position="372"/>
        <end position="385"/>
    </location>
</feature>
<evidence type="ECO:0000256" key="7">
    <source>
        <dbReference type="SAM" id="MobiDB-lite"/>
    </source>
</evidence>
<dbReference type="STRING" id="984487.A0A1E4SMP4"/>
<feature type="compositionally biased region" description="Polar residues" evidence="7">
    <location>
        <begin position="85"/>
        <end position="95"/>
    </location>
</feature>
<dbReference type="InterPro" id="IPR005635">
    <property type="entry name" value="Inner_centromere_prot_ARK-bd"/>
</dbReference>
<proteinExistence type="inferred from homology"/>
<name>A0A1E4SMP4_9ASCO</name>
<feature type="region of interest" description="Disordered" evidence="7">
    <location>
        <begin position="176"/>
        <end position="212"/>
    </location>
</feature>
<keyword evidence="5" id="KW-0206">Cytoskeleton</keyword>
<feature type="region of interest" description="Disordered" evidence="7">
    <location>
        <begin position="746"/>
        <end position="766"/>
    </location>
</feature>
<dbReference type="EMBL" id="KV453910">
    <property type="protein sequence ID" value="ODV80791.1"/>
    <property type="molecule type" value="Genomic_DNA"/>
</dbReference>
<organism evidence="9 10">
    <name type="scientific">Suhomyces tanzawaensis NRRL Y-17324</name>
    <dbReference type="NCBI Taxonomy" id="984487"/>
    <lineage>
        <taxon>Eukaryota</taxon>
        <taxon>Fungi</taxon>
        <taxon>Dikarya</taxon>
        <taxon>Ascomycota</taxon>
        <taxon>Saccharomycotina</taxon>
        <taxon>Pichiomycetes</taxon>
        <taxon>Debaryomycetaceae</taxon>
        <taxon>Suhomyces</taxon>
    </lineage>
</organism>
<feature type="compositionally biased region" description="Basic residues" evidence="7">
    <location>
        <begin position="388"/>
        <end position="398"/>
    </location>
</feature>
<feature type="region of interest" description="Disordered" evidence="7">
    <location>
        <begin position="287"/>
        <end position="448"/>
    </location>
</feature>
<dbReference type="Pfam" id="PF03941">
    <property type="entry name" value="INCENP_ARK-bind"/>
    <property type="match status" value="1"/>
</dbReference>
<evidence type="ECO:0000256" key="3">
    <source>
        <dbReference type="ARBA" id="ARBA00010042"/>
    </source>
</evidence>
<feature type="compositionally biased region" description="Polar residues" evidence="7">
    <location>
        <begin position="319"/>
        <end position="333"/>
    </location>
</feature>
<evidence type="ECO:0000256" key="4">
    <source>
        <dbReference type="ARBA" id="ARBA00022490"/>
    </source>
</evidence>
<evidence type="ECO:0000313" key="9">
    <source>
        <dbReference type="EMBL" id="ODV80791.1"/>
    </source>
</evidence>
<accession>A0A1E4SMP4</accession>
<feature type="region of interest" description="Disordered" evidence="7">
    <location>
        <begin position="85"/>
        <end position="126"/>
    </location>
</feature>
<evidence type="ECO:0000256" key="1">
    <source>
        <dbReference type="ARBA" id="ARBA00004123"/>
    </source>
</evidence>
<gene>
    <name evidence="9" type="ORF">CANTADRAFT_171448</name>
</gene>
<evidence type="ECO:0000259" key="8">
    <source>
        <dbReference type="Pfam" id="PF03941"/>
    </source>
</evidence>
<dbReference type="AlphaFoldDB" id="A0A1E4SMP4"/>
<feature type="compositionally biased region" description="Polar residues" evidence="7">
    <location>
        <begin position="342"/>
        <end position="371"/>
    </location>
</feature>
<dbReference type="GO" id="GO:0005634">
    <property type="term" value="C:nucleus"/>
    <property type="evidence" value="ECO:0007669"/>
    <property type="project" value="UniProtKB-SubCell"/>
</dbReference>
<evidence type="ECO:0000313" key="10">
    <source>
        <dbReference type="Proteomes" id="UP000094285"/>
    </source>
</evidence>
<evidence type="ECO:0000256" key="2">
    <source>
        <dbReference type="ARBA" id="ARBA00004186"/>
    </source>
</evidence>
<feature type="compositionally biased region" description="Basic and acidic residues" evidence="7">
    <location>
        <begin position="287"/>
        <end position="301"/>
    </location>
</feature>
<dbReference type="RefSeq" id="XP_020065913.1">
    <property type="nucleotide sequence ID" value="XM_020206360.1"/>
</dbReference>
<dbReference type="Proteomes" id="UP000094285">
    <property type="component" value="Unassembled WGS sequence"/>
</dbReference>
<comment type="similarity">
    <text evidence="3">Belongs to the INCENP family.</text>
</comment>
<comment type="subcellular location">
    <subcellularLocation>
        <location evidence="2">Cytoplasm</location>
        <location evidence="2">Cytoskeleton</location>
        <location evidence="2">Spindle</location>
    </subcellularLocation>
    <subcellularLocation>
        <location evidence="1">Nucleus</location>
    </subcellularLocation>
</comment>
<dbReference type="OrthoDB" id="6123at2759"/>